<dbReference type="PANTHER" id="PTHR45832:SF22">
    <property type="entry name" value="SERINE_THREONINE-PROTEIN KINASE SAMKA-RELATED"/>
    <property type="match status" value="1"/>
</dbReference>
<feature type="binding site" evidence="5">
    <location>
        <position position="239"/>
    </location>
    <ligand>
        <name>ATP</name>
        <dbReference type="ChEBI" id="CHEBI:30616"/>
    </ligand>
</feature>
<dbReference type="OrthoDB" id="2914378at2759"/>
<gene>
    <name evidence="8" type="ORF">DUI87_26351</name>
</gene>
<keyword evidence="9" id="KW-1185">Reference proteome</keyword>
<feature type="domain" description="Protein kinase" evidence="7">
    <location>
        <begin position="1"/>
        <end position="212"/>
    </location>
</feature>
<keyword evidence="3 5" id="KW-0547">Nucleotide-binding</keyword>
<evidence type="ECO:0000256" key="2">
    <source>
        <dbReference type="ARBA" id="ARBA00012513"/>
    </source>
</evidence>
<dbReference type="Gene3D" id="1.10.510.10">
    <property type="entry name" value="Transferase(Phosphotransferase) domain 1"/>
    <property type="match status" value="2"/>
</dbReference>
<dbReference type="InterPro" id="IPR017441">
    <property type="entry name" value="Protein_kinase_ATP_BS"/>
</dbReference>
<dbReference type="Gene3D" id="3.30.200.20">
    <property type="entry name" value="Phosphorylase Kinase, domain 1"/>
    <property type="match status" value="1"/>
</dbReference>
<sequence length="489" mass="54003">MDEGRAADLVYLSFKAFNTAPNNVLTGKLRKSGTGQVDKEPGKNPSCSFTLDLKREASGFGTVSQTKLFWLSTQCLQGLDFLRSNHVIHRDVKSRNILLRTDGSVKLGQYILGQLSPEQSRQSSVTGTSGWMAPEVVKGQPCGPKADIWSFGIVGIEMVEGEVPYWIETPVSGSTAGAAPPLAPSLVEEEAEEEQNRSVVSLGEPMSKYTLLEELGRGGFGAVYKALDTSTGQEVAIKKMMLQEEMSEELAANEILVMRDNRNPNIVTYLDSYLVNEEVWLAMEFMDGGTLSDVLRAVYLEEGQIGAVCRECLQGLHFLHSRQVIHRDVKSANVLVGMDGSVKLADFGLCAQLSPERSKRSSSVGTPSWMAPEVVRGEAYGPKVDIWSLGIMGLEMVEGEAPYQREPRLRVFELIERNGPPRLQSPRHHSALLRDFLRCCLQADEDRRWSARELLQHPFVTSGEPASSLAALIISAKRVQEDWRREACA</sequence>
<dbReference type="InterPro" id="IPR008271">
    <property type="entry name" value="Ser/Thr_kinase_AS"/>
</dbReference>
<dbReference type="GO" id="GO:0005524">
    <property type="term" value="F:ATP binding"/>
    <property type="evidence" value="ECO:0007669"/>
    <property type="project" value="UniProtKB-UniRule"/>
</dbReference>
<evidence type="ECO:0000256" key="3">
    <source>
        <dbReference type="ARBA" id="ARBA00022741"/>
    </source>
</evidence>
<reference evidence="8 9" key="1">
    <citation type="submission" date="2018-07" db="EMBL/GenBank/DDBJ databases">
        <title>A high quality draft genome assembly of the barn swallow (H. rustica rustica).</title>
        <authorList>
            <person name="Formenti G."/>
            <person name="Chiara M."/>
            <person name="Poveda L."/>
            <person name="Francoijs K.-J."/>
            <person name="Bonisoli-Alquati A."/>
            <person name="Canova L."/>
            <person name="Gianfranceschi L."/>
            <person name="Horner D.S."/>
            <person name="Saino N."/>
        </authorList>
    </citation>
    <scope>NUCLEOTIDE SEQUENCE [LARGE SCALE GENOMIC DNA]</scope>
    <source>
        <strain evidence="8">Chelidonia</strain>
        <tissue evidence="8">Blood</tissue>
    </source>
</reference>
<keyword evidence="6" id="KW-0723">Serine/threonine-protein kinase</keyword>
<dbReference type="InterPro" id="IPR011009">
    <property type="entry name" value="Kinase-like_dom_sf"/>
</dbReference>
<dbReference type="PANTHER" id="PTHR45832">
    <property type="entry name" value="SERINE/THREONINE-PROTEIN KINASE SAMKA-RELATED-RELATED"/>
    <property type="match status" value="1"/>
</dbReference>
<dbReference type="EMBL" id="QRBI01000169">
    <property type="protein sequence ID" value="RMB97068.1"/>
    <property type="molecule type" value="Genomic_DNA"/>
</dbReference>
<organism evidence="8 9">
    <name type="scientific">Hirundo rustica rustica</name>
    <dbReference type="NCBI Taxonomy" id="333673"/>
    <lineage>
        <taxon>Eukaryota</taxon>
        <taxon>Metazoa</taxon>
        <taxon>Chordata</taxon>
        <taxon>Craniata</taxon>
        <taxon>Vertebrata</taxon>
        <taxon>Euteleostomi</taxon>
        <taxon>Archelosauria</taxon>
        <taxon>Archosauria</taxon>
        <taxon>Dinosauria</taxon>
        <taxon>Saurischia</taxon>
        <taxon>Theropoda</taxon>
        <taxon>Coelurosauria</taxon>
        <taxon>Aves</taxon>
        <taxon>Neognathae</taxon>
        <taxon>Neoaves</taxon>
        <taxon>Telluraves</taxon>
        <taxon>Australaves</taxon>
        <taxon>Passeriformes</taxon>
        <taxon>Sylvioidea</taxon>
        <taxon>Hirundinidae</taxon>
        <taxon>Hirundo</taxon>
    </lineage>
</organism>
<evidence type="ECO:0000256" key="4">
    <source>
        <dbReference type="ARBA" id="ARBA00022840"/>
    </source>
</evidence>
<keyword evidence="4 5" id="KW-0067">ATP-binding</keyword>
<dbReference type="PROSITE" id="PS00107">
    <property type="entry name" value="PROTEIN_KINASE_ATP"/>
    <property type="match status" value="1"/>
</dbReference>
<protein>
    <recommendedName>
        <fullName evidence="2">non-specific serine/threonine protein kinase</fullName>
        <ecNumber evidence="2">2.7.11.1</ecNumber>
    </recommendedName>
</protein>
<dbReference type="STRING" id="333673.A0A3M0J835"/>
<comment type="caution">
    <text evidence="8">The sequence shown here is derived from an EMBL/GenBank/DDBJ whole genome shotgun (WGS) entry which is preliminary data.</text>
</comment>
<keyword evidence="6" id="KW-0418">Kinase</keyword>
<dbReference type="PROSITE" id="PS00108">
    <property type="entry name" value="PROTEIN_KINASE_ST"/>
    <property type="match status" value="1"/>
</dbReference>
<dbReference type="PROSITE" id="PS50011">
    <property type="entry name" value="PROTEIN_KINASE_DOM"/>
    <property type="match status" value="2"/>
</dbReference>
<evidence type="ECO:0000256" key="6">
    <source>
        <dbReference type="RuleBase" id="RU000304"/>
    </source>
</evidence>
<evidence type="ECO:0000259" key="7">
    <source>
        <dbReference type="PROSITE" id="PS50011"/>
    </source>
</evidence>
<evidence type="ECO:0000313" key="9">
    <source>
        <dbReference type="Proteomes" id="UP000269221"/>
    </source>
</evidence>
<keyword evidence="6" id="KW-0808">Transferase</keyword>
<name>A0A3M0J835_HIRRU</name>
<dbReference type="InterPro" id="IPR051931">
    <property type="entry name" value="PAK3-like"/>
</dbReference>
<dbReference type="FunFam" id="1.10.510.10:FF:001091">
    <property type="entry name" value="STE family protein kinase"/>
    <property type="match status" value="1"/>
</dbReference>
<dbReference type="InterPro" id="IPR000719">
    <property type="entry name" value="Prot_kinase_dom"/>
</dbReference>
<evidence type="ECO:0000256" key="1">
    <source>
        <dbReference type="ARBA" id="ARBA00008874"/>
    </source>
</evidence>
<dbReference type="Pfam" id="PF00069">
    <property type="entry name" value="Pkinase"/>
    <property type="match status" value="2"/>
</dbReference>
<proteinExistence type="inferred from homology"/>
<feature type="domain" description="Protein kinase" evidence="7">
    <location>
        <begin position="209"/>
        <end position="460"/>
    </location>
</feature>
<dbReference type="Proteomes" id="UP000269221">
    <property type="component" value="Unassembled WGS sequence"/>
</dbReference>
<dbReference type="AlphaFoldDB" id="A0A3M0J835"/>
<accession>A0A3M0J835</accession>
<dbReference type="SMART" id="SM00220">
    <property type="entry name" value="S_TKc"/>
    <property type="match status" value="1"/>
</dbReference>
<dbReference type="GO" id="GO:0004674">
    <property type="term" value="F:protein serine/threonine kinase activity"/>
    <property type="evidence" value="ECO:0007669"/>
    <property type="project" value="UniProtKB-KW"/>
</dbReference>
<comment type="similarity">
    <text evidence="1">Belongs to the protein kinase superfamily. STE Ser/Thr protein kinase family. STE20 subfamily.</text>
</comment>
<dbReference type="EC" id="2.7.11.1" evidence="2"/>
<evidence type="ECO:0000313" key="8">
    <source>
        <dbReference type="EMBL" id="RMB97068.1"/>
    </source>
</evidence>
<evidence type="ECO:0000256" key="5">
    <source>
        <dbReference type="PROSITE-ProRule" id="PRU10141"/>
    </source>
</evidence>
<dbReference type="SUPFAM" id="SSF56112">
    <property type="entry name" value="Protein kinase-like (PK-like)"/>
    <property type="match status" value="2"/>
</dbReference>